<feature type="domain" description="C-type lectin" evidence="2">
    <location>
        <begin position="124"/>
        <end position="235"/>
    </location>
</feature>
<dbReference type="Proteomes" id="UP000005408">
    <property type="component" value="Unassembled WGS sequence"/>
</dbReference>
<dbReference type="SMART" id="SM00034">
    <property type="entry name" value="CLECT"/>
    <property type="match status" value="1"/>
</dbReference>
<protein>
    <recommendedName>
        <fullName evidence="2">C-type lectin domain-containing protein</fullName>
    </recommendedName>
</protein>
<name>A0A8W8M024_MAGGI</name>
<feature type="chain" id="PRO_5042431726" description="C-type lectin domain-containing protein" evidence="1">
    <location>
        <begin position="22"/>
        <end position="236"/>
    </location>
</feature>
<proteinExistence type="predicted"/>
<evidence type="ECO:0000259" key="2">
    <source>
        <dbReference type="PROSITE" id="PS50041"/>
    </source>
</evidence>
<keyword evidence="1" id="KW-0732">Signal</keyword>
<dbReference type="Gene3D" id="3.10.100.10">
    <property type="entry name" value="Mannose-Binding Protein A, subunit A"/>
    <property type="match status" value="1"/>
</dbReference>
<sequence>MKFLCACLLIGLLYKINSVHSNHIHVWRNNEKYNDKLFVDQFNFNEEPLHAISATSCGRLCTNLGISPAFSYRRKNCYCYASTPNSNSSYTNMRGAVYYTKEPVEKSIACAEKKYTYLSNTDICYKIYDDIFGLLNPGDGCQSDGAHLIMLDTAEKLQDFQFLQPGNYYLIGLEKISDKWEWTGDRSVVFNTSLWYPGEPNGLLVPELCGAVGHFLAGGIGIFDISCTYHKYICEI</sequence>
<dbReference type="OrthoDB" id="6065702at2759"/>
<evidence type="ECO:0000313" key="3">
    <source>
        <dbReference type="EnsemblMetazoa" id="G30559.1:cds"/>
    </source>
</evidence>
<dbReference type="AlphaFoldDB" id="A0A8W8M024"/>
<dbReference type="InterPro" id="IPR016187">
    <property type="entry name" value="CTDL_fold"/>
</dbReference>
<dbReference type="EnsemblMetazoa" id="G30559.2">
    <property type="protein sequence ID" value="G30559.2:cds"/>
    <property type="gene ID" value="G30559"/>
</dbReference>
<reference evidence="3" key="1">
    <citation type="submission" date="2022-08" db="UniProtKB">
        <authorList>
            <consortium name="EnsemblMetazoa"/>
        </authorList>
    </citation>
    <scope>IDENTIFICATION</scope>
    <source>
        <strain evidence="3">05x7-T-G4-1.051#20</strain>
    </source>
</reference>
<dbReference type="PROSITE" id="PS50041">
    <property type="entry name" value="C_TYPE_LECTIN_2"/>
    <property type="match status" value="1"/>
</dbReference>
<dbReference type="InterPro" id="IPR016186">
    <property type="entry name" value="C-type_lectin-like/link_sf"/>
</dbReference>
<evidence type="ECO:0000313" key="4">
    <source>
        <dbReference type="Proteomes" id="UP000005408"/>
    </source>
</evidence>
<keyword evidence="4" id="KW-1185">Reference proteome</keyword>
<dbReference type="InterPro" id="IPR001304">
    <property type="entry name" value="C-type_lectin-like"/>
</dbReference>
<accession>A0A8W8M024</accession>
<evidence type="ECO:0000256" key="1">
    <source>
        <dbReference type="SAM" id="SignalP"/>
    </source>
</evidence>
<dbReference type="SUPFAM" id="SSF56436">
    <property type="entry name" value="C-type lectin-like"/>
    <property type="match status" value="1"/>
</dbReference>
<dbReference type="EnsemblMetazoa" id="G30559.1">
    <property type="protein sequence ID" value="G30559.1:cds"/>
    <property type="gene ID" value="G30559"/>
</dbReference>
<feature type="signal peptide" evidence="1">
    <location>
        <begin position="1"/>
        <end position="21"/>
    </location>
</feature>
<organism evidence="3 4">
    <name type="scientific">Magallana gigas</name>
    <name type="common">Pacific oyster</name>
    <name type="synonym">Crassostrea gigas</name>
    <dbReference type="NCBI Taxonomy" id="29159"/>
    <lineage>
        <taxon>Eukaryota</taxon>
        <taxon>Metazoa</taxon>
        <taxon>Spiralia</taxon>
        <taxon>Lophotrochozoa</taxon>
        <taxon>Mollusca</taxon>
        <taxon>Bivalvia</taxon>
        <taxon>Autobranchia</taxon>
        <taxon>Pteriomorphia</taxon>
        <taxon>Ostreida</taxon>
        <taxon>Ostreoidea</taxon>
        <taxon>Ostreidae</taxon>
        <taxon>Magallana</taxon>
    </lineage>
</organism>